<dbReference type="Pfam" id="PF14408">
    <property type="entry name" value="Actino_peptide"/>
    <property type="match status" value="1"/>
</dbReference>
<dbReference type="EMBL" id="CP031742">
    <property type="protein sequence ID" value="AXQ56212.1"/>
    <property type="molecule type" value="Genomic_DNA"/>
</dbReference>
<proteinExistence type="predicted"/>
<feature type="compositionally biased region" description="Basic and acidic residues" evidence="1">
    <location>
        <begin position="76"/>
        <end position="85"/>
    </location>
</feature>
<evidence type="ECO:0000313" key="2">
    <source>
        <dbReference type="EMBL" id="AXQ56212.1"/>
    </source>
</evidence>
<evidence type="ECO:0000313" key="3">
    <source>
        <dbReference type="Proteomes" id="UP000259636"/>
    </source>
</evidence>
<feature type="region of interest" description="Disordered" evidence="1">
    <location>
        <begin position="1"/>
        <end position="22"/>
    </location>
</feature>
<accession>A0A385DCP0</accession>
<feature type="compositionally biased region" description="Low complexity" evidence="1">
    <location>
        <begin position="56"/>
        <end position="75"/>
    </location>
</feature>
<dbReference type="InterPro" id="IPR026496">
    <property type="entry name" value="GRASP_targ"/>
</dbReference>
<dbReference type="Proteomes" id="UP000259636">
    <property type="component" value="Chromosome"/>
</dbReference>
<evidence type="ECO:0000256" key="1">
    <source>
        <dbReference type="SAM" id="MobiDB-lite"/>
    </source>
</evidence>
<reference evidence="2 3" key="1">
    <citation type="submission" date="2018-08" db="EMBL/GenBank/DDBJ databases">
        <authorList>
            <person name="Ferrada E.E."/>
            <person name="Latorre B.A."/>
        </authorList>
    </citation>
    <scope>NUCLEOTIDE SEQUENCE [LARGE SCALE GENOMIC DNA]</scope>
    <source>
        <strain evidence="2 3">VK-A60T</strain>
    </source>
</reference>
<dbReference type="KEGG" id="sky:D0C37_17525"/>
<dbReference type="RefSeq" id="WP_101281217.1">
    <property type="nucleotide sequence ID" value="NZ_CP031742.1"/>
</dbReference>
<dbReference type="InterPro" id="IPR025843">
    <property type="entry name" value="Actino_peptide"/>
</dbReference>
<dbReference type="GeneID" id="300115965"/>
<organism evidence="2 3">
    <name type="scientific">Streptomyces koyangensis</name>
    <dbReference type="NCBI Taxonomy" id="188770"/>
    <lineage>
        <taxon>Bacteria</taxon>
        <taxon>Bacillati</taxon>
        <taxon>Actinomycetota</taxon>
        <taxon>Actinomycetes</taxon>
        <taxon>Kitasatosporales</taxon>
        <taxon>Streptomycetaceae</taxon>
        <taxon>Streptomyces</taxon>
        <taxon>Streptomyces aurantiacus group</taxon>
    </lineage>
</organism>
<sequence length="85" mass="9144">MPITSPHTARPWGAARLAPYPTTTHVPYCKTEIDPLTQLGVALDRHGQVVEMGKHGTSTGTETNTTTSSDGQNNDQGHDQDSDKD</sequence>
<feature type="region of interest" description="Disordered" evidence="1">
    <location>
        <begin position="51"/>
        <end position="85"/>
    </location>
</feature>
<gene>
    <name evidence="2" type="primary">tgmA</name>
    <name evidence="2" type="ORF">D0C37_17525</name>
</gene>
<dbReference type="NCBIfam" id="TIGR04186">
    <property type="entry name" value="GRASP_targ"/>
    <property type="match status" value="1"/>
</dbReference>
<dbReference type="AlphaFoldDB" id="A0A385DCP0"/>
<protein>
    <submittedName>
        <fullName evidence="2">Putative ATP-grasp-modified RiPP</fullName>
    </submittedName>
</protein>
<name>A0A385DCP0_9ACTN</name>